<keyword evidence="4 8" id="KW-0812">Transmembrane</keyword>
<feature type="transmembrane region" description="Helical" evidence="8">
    <location>
        <begin position="349"/>
        <end position="366"/>
    </location>
</feature>
<feature type="domain" description="Major facilitator superfamily (MFS) profile" evidence="9">
    <location>
        <begin position="26"/>
        <end position="494"/>
    </location>
</feature>
<evidence type="ECO:0000256" key="1">
    <source>
        <dbReference type="ARBA" id="ARBA00004651"/>
    </source>
</evidence>
<dbReference type="InterPro" id="IPR020846">
    <property type="entry name" value="MFS_dom"/>
</dbReference>
<gene>
    <name evidence="10" type="ORF">J4573_16710</name>
</gene>
<evidence type="ECO:0000256" key="4">
    <source>
        <dbReference type="ARBA" id="ARBA00022692"/>
    </source>
</evidence>
<comment type="subcellular location">
    <subcellularLocation>
        <location evidence="1">Cell membrane</location>
        <topology evidence="1">Multi-pass membrane protein</topology>
    </subcellularLocation>
</comment>
<dbReference type="PANTHER" id="PTHR42718">
    <property type="entry name" value="MAJOR FACILITATOR SUPERFAMILY MULTIDRUG TRANSPORTER MFSC"/>
    <property type="match status" value="1"/>
</dbReference>
<accession>A0A939T218</accession>
<evidence type="ECO:0000313" key="11">
    <source>
        <dbReference type="Proteomes" id="UP000669179"/>
    </source>
</evidence>
<feature type="transmembrane region" description="Helical" evidence="8">
    <location>
        <begin position="321"/>
        <end position="342"/>
    </location>
</feature>
<dbReference type="PANTHER" id="PTHR42718:SF46">
    <property type="entry name" value="BLR6921 PROTEIN"/>
    <property type="match status" value="1"/>
</dbReference>
<evidence type="ECO:0000256" key="2">
    <source>
        <dbReference type="ARBA" id="ARBA00022448"/>
    </source>
</evidence>
<evidence type="ECO:0000259" key="9">
    <source>
        <dbReference type="PROSITE" id="PS50850"/>
    </source>
</evidence>
<keyword evidence="5 8" id="KW-1133">Transmembrane helix</keyword>
<keyword evidence="2" id="KW-0813">Transport</keyword>
<feature type="transmembrane region" description="Helical" evidence="8">
    <location>
        <begin position="61"/>
        <end position="80"/>
    </location>
</feature>
<dbReference type="InterPro" id="IPR011701">
    <property type="entry name" value="MFS"/>
</dbReference>
<evidence type="ECO:0000256" key="5">
    <source>
        <dbReference type="ARBA" id="ARBA00022989"/>
    </source>
</evidence>
<dbReference type="Proteomes" id="UP000669179">
    <property type="component" value="Unassembled WGS sequence"/>
</dbReference>
<evidence type="ECO:0000256" key="8">
    <source>
        <dbReference type="SAM" id="Phobius"/>
    </source>
</evidence>
<feature type="transmembrane region" description="Helical" evidence="8">
    <location>
        <begin position="154"/>
        <end position="173"/>
    </location>
</feature>
<feature type="transmembrane region" description="Helical" evidence="8">
    <location>
        <begin position="24"/>
        <end position="49"/>
    </location>
</feature>
<dbReference type="AlphaFoldDB" id="A0A939T218"/>
<dbReference type="SUPFAM" id="SSF103473">
    <property type="entry name" value="MFS general substrate transporter"/>
    <property type="match status" value="1"/>
</dbReference>
<evidence type="ECO:0000256" key="7">
    <source>
        <dbReference type="SAM" id="MobiDB-lite"/>
    </source>
</evidence>
<feature type="transmembrane region" description="Helical" evidence="8">
    <location>
        <begin position="288"/>
        <end position="309"/>
    </location>
</feature>
<reference evidence="10" key="1">
    <citation type="submission" date="2021-03" db="EMBL/GenBank/DDBJ databases">
        <authorList>
            <person name="Kanchanasin P."/>
            <person name="Saeng-In P."/>
            <person name="Phongsopitanun W."/>
            <person name="Yuki M."/>
            <person name="Kudo T."/>
            <person name="Ohkuma M."/>
            <person name="Tanasupawat S."/>
        </authorList>
    </citation>
    <scope>NUCLEOTIDE SEQUENCE</scope>
    <source>
        <strain evidence="10">GKU 128</strain>
    </source>
</reference>
<feature type="transmembrane region" description="Helical" evidence="8">
    <location>
        <begin position="92"/>
        <end position="110"/>
    </location>
</feature>
<evidence type="ECO:0000256" key="6">
    <source>
        <dbReference type="ARBA" id="ARBA00023136"/>
    </source>
</evidence>
<feature type="transmembrane region" description="Helical" evidence="8">
    <location>
        <begin position="471"/>
        <end position="490"/>
    </location>
</feature>
<feature type="region of interest" description="Disordered" evidence="7">
    <location>
        <begin position="497"/>
        <end position="524"/>
    </location>
</feature>
<feature type="compositionally biased region" description="Basic residues" evidence="7">
    <location>
        <begin position="513"/>
        <end position="524"/>
    </location>
</feature>
<dbReference type="RefSeq" id="WP_208256407.1">
    <property type="nucleotide sequence ID" value="NZ_JAGEOJ010000006.1"/>
</dbReference>
<evidence type="ECO:0000313" key="10">
    <source>
        <dbReference type="EMBL" id="MBO2448746.1"/>
    </source>
</evidence>
<dbReference type="GO" id="GO:0005886">
    <property type="term" value="C:plasma membrane"/>
    <property type="evidence" value="ECO:0007669"/>
    <property type="project" value="UniProtKB-SubCell"/>
</dbReference>
<dbReference type="GO" id="GO:0022857">
    <property type="term" value="F:transmembrane transporter activity"/>
    <property type="evidence" value="ECO:0007669"/>
    <property type="project" value="InterPro"/>
</dbReference>
<dbReference type="Pfam" id="PF07690">
    <property type="entry name" value="MFS_1"/>
    <property type="match status" value="1"/>
</dbReference>
<feature type="transmembrane region" description="Helical" evidence="8">
    <location>
        <begin position="122"/>
        <end position="142"/>
    </location>
</feature>
<proteinExistence type="predicted"/>
<comment type="caution">
    <text evidence="10">The sequence shown here is derived from an EMBL/GenBank/DDBJ whole genome shotgun (WGS) entry which is preliminary data.</text>
</comment>
<dbReference type="CDD" id="cd17321">
    <property type="entry name" value="MFS_MMR_MDR_like"/>
    <property type="match status" value="1"/>
</dbReference>
<feature type="transmembrane region" description="Helical" evidence="8">
    <location>
        <begin position="246"/>
        <end position="267"/>
    </location>
</feature>
<dbReference type="InterPro" id="IPR036259">
    <property type="entry name" value="MFS_trans_sf"/>
</dbReference>
<evidence type="ECO:0000256" key="3">
    <source>
        <dbReference type="ARBA" id="ARBA00022475"/>
    </source>
</evidence>
<name>A0A939T218_9ACTN</name>
<keyword evidence="6 8" id="KW-0472">Membrane</keyword>
<feature type="transmembrane region" description="Helical" evidence="8">
    <location>
        <begin position="422"/>
        <end position="439"/>
    </location>
</feature>
<feature type="transmembrane region" description="Helical" evidence="8">
    <location>
        <begin position="179"/>
        <end position="201"/>
    </location>
</feature>
<dbReference type="PROSITE" id="PS50850">
    <property type="entry name" value="MFS"/>
    <property type="match status" value="1"/>
</dbReference>
<organism evidence="10 11">
    <name type="scientific">Actinomadura barringtoniae</name>
    <dbReference type="NCBI Taxonomy" id="1427535"/>
    <lineage>
        <taxon>Bacteria</taxon>
        <taxon>Bacillati</taxon>
        <taxon>Actinomycetota</taxon>
        <taxon>Actinomycetes</taxon>
        <taxon>Streptosporangiales</taxon>
        <taxon>Thermomonosporaceae</taxon>
        <taxon>Actinomadura</taxon>
    </lineage>
</organism>
<dbReference type="EMBL" id="JAGEOJ010000006">
    <property type="protein sequence ID" value="MBO2448746.1"/>
    <property type="molecule type" value="Genomic_DNA"/>
</dbReference>
<keyword evidence="11" id="KW-1185">Reference proteome</keyword>
<dbReference type="Gene3D" id="1.20.1250.20">
    <property type="entry name" value="MFS general substrate transporter like domains"/>
    <property type="match status" value="1"/>
</dbReference>
<protein>
    <submittedName>
        <fullName evidence="10">MFS transporter</fullName>
    </submittedName>
</protein>
<sequence length="524" mass="53731">MTDSTVTSSAHARSADRQSAQTPLLALLVIVMAQLMVVLDATIVTTALPRIQQALDFSGTGLQWAVTGYSITFGGLMLLGGRAGDLLGRKRVFIAGLLLFSVASLVGGLAQTSETLIATRAVQGAGAAMIAPTALALISTTFAPGPQLNRAMGVYAAASGSGAAVGVLVGGLLTTYASWRWVMFVNVPIGLITALLAPRVLPETPRNRGRFDLPGAVTGTLGVAALVYGLTSAATDQNGVNHWGDTRVLVSLVAAAALLAAFVVVELRSAQPLLPIRILLHCTRGGTYLALLCLVTGASGVFFFMTLFLQNVLGYTPIQSGLAFLPYAVLTVGVSEVVSRIVGRTGPRVLMLAGGVLTFIGTLWYAQIDESSTYVNGILGPMVLTAVGFGVIFVPMTLTGTSDVDPEDAGVAASLLNTSQQIGIAIGLATLGSVVWSVVANSVRNQVAAAGAAAPTKAMTDHALTVGFQRGFIVAAGITVLAIVSILALVRSPSANAGEDGSTQGSCPGFHLPGHHRARQGTES</sequence>
<feature type="transmembrane region" description="Helical" evidence="8">
    <location>
        <begin position="378"/>
        <end position="401"/>
    </location>
</feature>
<keyword evidence="3" id="KW-1003">Cell membrane</keyword>
<dbReference type="Gene3D" id="1.20.1720.10">
    <property type="entry name" value="Multidrug resistance protein D"/>
    <property type="match status" value="1"/>
</dbReference>
<feature type="transmembrane region" description="Helical" evidence="8">
    <location>
        <begin position="213"/>
        <end position="234"/>
    </location>
</feature>